<protein>
    <submittedName>
        <fullName evidence="2">DUF2621 family protein</fullName>
    </submittedName>
</protein>
<dbReference type="InterPro" id="IPR020203">
    <property type="entry name" value="YneK"/>
</dbReference>
<dbReference type="EMBL" id="JACEOL010000067">
    <property type="protein sequence ID" value="MBA4603767.1"/>
    <property type="molecule type" value="Genomic_DNA"/>
</dbReference>
<name>A0A7W1XVD1_9BACL</name>
<keyword evidence="1" id="KW-0812">Transmembrane</keyword>
<keyword evidence="1" id="KW-0472">Membrane</keyword>
<sequence>MVGLAWLQWVYLFFWLCFLAFLTIGGYFMFRKFLRTLPRDDGRSILDWQEYYIKETIHLWKQEHKELLNDLVKPVPSPFRNTVKRKIAGKIGELALKDQIKALTEEYIIRGYILATPRRDHKWLVKTLKARKINLSKYRNLIK</sequence>
<organism evidence="2 3">
    <name type="scientific">Thermoactinomyces mirandus</name>
    <dbReference type="NCBI Taxonomy" id="2756294"/>
    <lineage>
        <taxon>Bacteria</taxon>
        <taxon>Bacillati</taxon>
        <taxon>Bacillota</taxon>
        <taxon>Bacilli</taxon>
        <taxon>Bacillales</taxon>
        <taxon>Thermoactinomycetaceae</taxon>
        <taxon>Thermoactinomyces</taxon>
    </lineage>
</organism>
<evidence type="ECO:0000313" key="2">
    <source>
        <dbReference type="EMBL" id="MBA4603767.1"/>
    </source>
</evidence>
<gene>
    <name evidence="2" type="ORF">H2C83_15975</name>
</gene>
<dbReference type="AlphaFoldDB" id="A0A7W1XVD1"/>
<keyword evidence="3" id="KW-1185">Reference proteome</keyword>
<dbReference type="Pfam" id="PF11084">
    <property type="entry name" value="DUF2621"/>
    <property type="match status" value="1"/>
</dbReference>
<dbReference type="Proteomes" id="UP000538292">
    <property type="component" value="Unassembled WGS sequence"/>
</dbReference>
<comment type="caution">
    <text evidence="2">The sequence shown here is derived from an EMBL/GenBank/DDBJ whole genome shotgun (WGS) entry which is preliminary data.</text>
</comment>
<accession>A0A7W1XVD1</accession>
<feature type="transmembrane region" description="Helical" evidence="1">
    <location>
        <begin position="6"/>
        <end position="30"/>
    </location>
</feature>
<keyword evidence="1" id="KW-1133">Transmembrane helix</keyword>
<proteinExistence type="predicted"/>
<reference evidence="2 3" key="1">
    <citation type="submission" date="2020-07" db="EMBL/GenBank/DDBJ databases">
        <title>Thermoactinomyces phylogeny.</title>
        <authorList>
            <person name="Dunlap C."/>
        </authorList>
    </citation>
    <scope>NUCLEOTIDE SEQUENCE [LARGE SCALE GENOMIC DNA]</scope>
    <source>
        <strain evidence="2 3">AMNI-1</strain>
    </source>
</reference>
<evidence type="ECO:0000256" key="1">
    <source>
        <dbReference type="SAM" id="Phobius"/>
    </source>
</evidence>
<evidence type="ECO:0000313" key="3">
    <source>
        <dbReference type="Proteomes" id="UP000538292"/>
    </source>
</evidence>
<dbReference type="RefSeq" id="WP_181742240.1">
    <property type="nucleotide sequence ID" value="NZ_JACEOL010000067.1"/>
</dbReference>